<dbReference type="InterPro" id="IPR029058">
    <property type="entry name" value="AB_hydrolase_fold"/>
</dbReference>
<dbReference type="Pfam" id="PF00561">
    <property type="entry name" value="Abhydrolase_1"/>
    <property type="match status" value="3"/>
</dbReference>
<dbReference type="SUPFAM" id="SSF53474">
    <property type="entry name" value="alpha/beta-Hydrolases"/>
    <property type="match status" value="3"/>
</dbReference>
<proteinExistence type="inferred from homology"/>
<sequence>MVNETALLERNQDKSNNFFEAYLRWNSHCKKMLDEAETKIFSKIEAPFKRYNVKLGQCVGQNDEIWTFSMNTQSPNIPIVLLHGFCAGSAFFAMNLEGLAENHPVYAFDTLGFARSSRPTFSNDPIKIEQQFVDSIEKWREAVGIEKMVLLGHSFGGFLASSYALKYPNRLAHLILVDPWGYDEAPDLQDFPLWKLSVAYTVRLMVGPLTMIRAFGPFGEWLIKNVRPDLLQKYQSIVDPSIVSRYIYHCNNNSNPSGEAAFHRMTRVGPWPVHPIGERMKNGISDDIPVTFLYGANTWMNSTYGKIIKEHRKSSYTNVEIVENAGHHIYTDNAPEFNRCEFQVIRSKLFLGDEIMVNDKAVVNASEVRSCAFSSYLRWNGHSADLLDQSETTILSNVKVPFDRFPISLGNCVGTNDEIWTLSMNTESTNVPLVMLHGFAAGIAFWVMNLEELSVDRPLYAIDLLGFGKSSRSKFSTNAEEIEQQFVESIEKWREIMQIPKMILLGHSFGGYLASSYAINYPDRIEHLILADPWGFTEKPDLSNVALWKRSLVRVFQKMTPLAIIRAAGPYGEWLVKKARGDILRKYENVVADQNIIAQYIHQCNSNRNPSGEQAFKNLLEGGPWAKYPMGERLKDQINDEIPITFLYGATSWMNNTYGVIIKESRPKSYTHIESIEFAGHHVYSDNALDFNQFVNDACRVLKSKLLFVDFDKKISSYALILRFLSSLMRWNFHSTKALDKTEEKMLSGVKTQYNKFYVDIGQCVGDDDKIWTLSMNTENNSNIPMVLLHGFGAGIGFWILNFDAFAAERPIYAIDLLGYGKSSRPKFSKDAEIVENQYVETIEKWRQFMRIDKMIILGHSFGGFISASYSIKYPERIEHLILGDPWGFTPAPDLKQYSLYKRSLIRASGVISPLWIVRAAGPLGPVILRKGRPDIVEKYENVVDKHDRTIAKYVYHCNTKKTTGELAFRNLLDVGAYPKRPMLERLLNGLKENIPMTIIFGEESWIDNSFGPELKNGRSVESYTQIENIKSAGHQLFSDNAEEFNRIVLEACKVLKSNKA</sequence>
<dbReference type="GO" id="GO:0005811">
    <property type="term" value="C:lipid droplet"/>
    <property type="evidence" value="ECO:0007669"/>
    <property type="project" value="TreeGrafter"/>
</dbReference>
<dbReference type="GO" id="GO:0042171">
    <property type="term" value="F:lysophosphatidic acid acyltransferase activity"/>
    <property type="evidence" value="ECO:0007669"/>
    <property type="project" value="TreeGrafter"/>
</dbReference>
<dbReference type="GO" id="GO:0055088">
    <property type="term" value="P:lipid homeostasis"/>
    <property type="evidence" value="ECO:0007669"/>
    <property type="project" value="TreeGrafter"/>
</dbReference>
<evidence type="ECO:0000256" key="1">
    <source>
        <dbReference type="ARBA" id="ARBA00038097"/>
    </source>
</evidence>
<dbReference type="EMBL" id="CVRI01000054">
    <property type="protein sequence ID" value="CRL00168.1"/>
    <property type="molecule type" value="Genomic_DNA"/>
</dbReference>
<feature type="domain" description="AB hydrolase-1" evidence="2">
    <location>
        <begin position="432"/>
        <end position="554"/>
    </location>
</feature>
<dbReference type="Proteomes" id="UP000183832">
    <property type="component" value="Unassembled WGS sequence"/>
</dbReference>
<evidence type="ECO:0000313" key="3">
    <source>
        <dbReference type="EMBL" id="CRL00168.1"/>
    </source>
</evidence>
<name>A0A1J1IIZ3_9DIPT</name>
<feature type="domain" description="AB hydrolase-1" evidence="2">
    <location>
        <begin position="78"/>
        <end position="330"/>
    </location>
</feature>
<dbReference type="GO" id="GO:0005739">
    <property type="term" value="C:mitochondrion"/>
    <property type="evidence" value="ECO:0007669"/>
    <property type="project" value="TreeGrafter"/>
</dbReference>
<dbReference type="Gene3D" id="3.40.50.1820">
    <property type="entry name" value="alpha/beta hydrolase"/>
    <property type="match status" value="3"/>
</dbReference>
<dbReference type="STRING" id="568069.A0A1J1IIZ3"/>
<evidence type="ECO:0000313" key="4">
    <source>
        <dbReference type="Proteomes" id="UP000183832"/>
    </source>
</evidence>
<dbReference type="InterPro" id="IPR000073">
    <property type="entry name" value="AB_hydrolase_1"/>
</dbReference>
<accession>A0A1J1IIZ3</accession>
<reference evidence="3 4" key="1">
    <citation type="submission" date="2015-04" db="EMBL/GenBank/DDBJ databases">
        <authorList>
            <person name="Syromyatnikov M.Y."/>
            <person name="Popov V.N."/>
        </authorList>
    </citation>
    <scope>NUCLEOTIDE SEQUENCE [LARGE SCALE GENOMIC DNA]</scope>
</reference>
<keyword evidence="4" id="KW-1185">Reference proteome</keyword>
<gene>
    <name evidence="3" type="ORF">CLUMA_CG013444</name>
</gene>
<protein>
    <submittedName>
        <fullName evidence="3">CLUMA_CG013444, isoform A</fullName>
    </submittedName>
</protein>
<dbReference type="AlphaFoldDB" id="A0A1J1IIZ3"/>
<dbReference type="GO" id="GO:0052689">
    <property type="term" value="F:carboxylic ester hydrolase activity"/>
    <property type="evidence" value="ECO:0007669"/>
    <property type="project" value="TreeGrafter"/>
</dbReference>
<evidence type="ECO:0000259" key="2">
    <source>
        <dbReference type="Pfam" id="PF00561"/>
    </source>
</evidence>
<comment type="similarity">
    <text evidence="1">Belongs to the peptidase S33 family. ABHD4/ABHD5 subfamily.</text>
</comment>
<dbReference type="PRINTS" id="PR00111">
    <property type="entry name" value="ABHYDROLASE"/>
</dbReference>
<feature type="domain" description="AB hydrolase-1" evidence="2">
    <location>
        <begin position="785"/>
        <end position="893"/>
    </location>
</feature>
<organism evidence="3 4">
    <name type="scientific">Clunio marinus</name>
    <dbReference type="NCBI Taxonomy" id="568069"/>
    <lineage>
        <taxon>Eukaryota</taxon>
        <taxon>Metazoa</taxon>
        <taxon>Ecdysozoa</taxon>
        <taxon>Arthropoda</taxon>
        <taxon>Hexapoda</taxon>
        <taxon>Insecta</taxon>
        <taxon>Pterygota</taxon>
        <taxon>Neoptera</taxon>
        <taxon>Endopterygota</taxon>
        <taxon>Diptera</taxon>
        <taxon>Nematocera</taxon>
        <taxon>Chironomoidea</taxon>
        <taxon>Chironomidae</taxon>
        <taxon>Clunio</taxon>
    </lineage>
</organism>
<dbReference type="PANTHER" id="PTHR42886">
    <property type="entry name" value="RE40534P-RELATED"/>
    <property type="match status" value="1"/>
</dbReference>
<dbReference type="GO" id="GO:0006654">
    <property type="term" value="P:phosphatidic acid biosynthetic process"/>
    <property type="evidence" value="ECO:0007669"/>
    <property type="project" value="TreeGrafter"/>
</dbReference>
<dbReference type="PANTHER" id="PTHR42886:SF29">
    <property type="entry name" value="PUMMELIG, ISOFORM A"/>
    <property type="match status" value="1"/>
</dbReference>
<dbReference type="OrthoDB" id="7457040at2759"/>